<dbReference type="EMBL" id="CM027685">
    <property type="protein sequence ID" value="KAG0524917.1"/>
    <property type="molecule type" value="Genomic_DNA"/>
</dbReference>
<dbReference type="Pfam" id="PF14624">
    <property type="entry name" value="Vwaint"/>
    <property type="match status" value="1"/>
</dbReference>
<protein>
    <recommendedName>
        <fullName evidence="2">VWFA domain-containing protein</fullName>
    </recommendedName>
</protein>
<dbReference type="Gene3D" id="3.40.50.410">
    <property type="entry name" value="von Willebrand factor, type A domain"/>
    <property type="match status" value="1"/>
</dbReference>
<dbReference type="PROSITE" id="PS50234">
    <property type="entry name" value="VWFA"/>
    <property type="match status" value="1"/>
</dbReference>
<feature type="domain" description="VWFA" evidence="2">
    <location>
        <begin position="63"/>
        <end position="231"/>
    </location>
</feature>
<evidence type="ECO:0000256" key="1">
    <source>
        <dbReference type="SAM" id="MobiDB-lite"/>
    </source>
</evidence>
<dbReference type="Gramene" id="EES11757">
    <property type="protein sequence ID" value="EES11757"/>
    <property type="gene ID" value="SORBI_3006G009000"/>
</dbReference>
<dbReference type="SUPFAM" id="SSF53300">
    <property type="entry name" value="vWA-like"/>
    <property type="match status" value="1"/>
</dbReference>
<sequence length="519" mass="55725">MSFNDDEPIIPPSNSGPRPTPIVPGRVQLVSKNNNMAPLEENTQKVLLELTGGDSTSDRSGLDLVAVLDVSGSMQGEKIDKMKTAMKFVVKKLSSIDRLSIVTFMDTATRICPLRQVTDASQPELLGLIDALNPGGNTNITDGLQTGLKVLADRNLSSGRVVGVMLMSDGQQNRGGNAADVKIGNAPVYTFGFGADYDPTVLNAVARNSMGGTFSVVNDVDKLSMAFSQCLAGLLTVVVQDLTVTVTPVEDESTIQKVAAGNYPQTQDAGSVTVAFGDLYSKEVRKLIVDLLLPAIDTERGADILEVTYAYKTAGKLFDAPPATVTVRRSGSSFPADDPPVDVVKEEARLQTATMIKQARTMADGKKLGDALDKLVEAQNALGDVPVADPYDDPLLDALRKELQELQKLMKSPAVYEQQGRPYAMSSETSHDRQRFAARGDMEKNRLFATPRMDKYLEQAKKFDEDPAAPLPPADVDEKEEVAANPLAPLAGPITFYIQAAVQALQAIEKLINNGAKAV</sequence>
<dbReference type="KEGG" id="sbi:8065966"/>
<dbReference type="InterPro" id="IPR051266">
    <property type="entry name" value="CLCR"/>
</dbReference>
<dbReference type="PANTHER" id="PTHR10579:SF129">
    <property type="entry name" value="OS01G0640200 PROTEIN"/>
    <property type="match status" value="1"/>
</dbReference>
<evidence type="ECO:0000313" key="4">
    <source>
        <dbReference type="Proteomes" id="UP000807115"/>
    </source>
</evidence>
<evidence type="ECO:0000313" key="3">
    <source>
        <dbReference type="EMBL" id="KAG0524917.1"/>
    </source>
</evidence>
<dbReference type="Pfam" id="PF00092">
    <property type="entry name" value="VWA"/>
    <property type="match status" value="1"/>
</dbReference>
<dbReference type="InterPro" id="IPR036465">
    <property type="entry name" value="vWFA_dom_sf"/>
</dbReference>
<dbReference type="PANTHER" id="PTHR10579">
    <property type="entry name" value="CALCIUM-ACTIVATED CHLORIDE CHANNEL REGULATOR"/>
    <property type="match status" value="1"/>
</dbReference>
<accession>A0A921QQA4</accession>
<organism evidence="3 4">
    <name type="scientific">Sorghum bicolor</name>
    <name type="common">Sorghum</name>
    <name type="synonym">Sorghum vulgare</name>
    <dbReference type="NCBI Taxonomy" id="4558"/>
    <lineage>
        <taxon>Eukaryota</taxon>
        <taxon>Viridiplantae</taxon>
        <taxon>Streptophyta</taxon>
        <taxon>Embryophyta</taxon>
        <taxon>Tracheophyta</taxon>
        <taxon>Spermatophyta</taxon>
        <taxon>Magnoliopsida</taxon>
        <taxon>Liliopsida</taxon>
        <taxon>Poales</taxon>
        <taxon>Poaceae</taxon>
        <taxon>PACMAD clade</taxon>
        <taxon>Panicoideae</taxon>
        <taxon>Andropogonodae</taxon>
        <taxon>Andropogoneae</taxon>
        <taxon>Sorghinae</taxon>
        <taxon>Sorghum</taxon>
    </lineage>
</organism>
<dbReference type="CDD" id="cd01466">
    <property type="entry name" value="vWA_C3HC4_type"/>
    <property type="match status" value="1"/>
</dbReference>
<evidence type="ECO:0000259" key="2">
    <source>
        <dbReference type="PROSITE" id="PS50234"/>
    </source>
</evidence>
<dbReference type="SMR" id="A0A921QQA4"/>
<dbReference type="Proteomes" id="UP000807115">
    <property type="component" value="Chromosome 6"/>
</dbReference>
<dbReference type="SMART" id="SM00327">
    <property type="entry name" value="VWA"/>
    <property type="match status" value="1"/>
</dbReference>
<dbReference type="InterPro" id="IPR032838">
    <property type="entry name" value="Vwaint_dom"/>
</dbReference>
<dbReference type="OMA" id="GIWDEGG"/>
<proteinExistence type="predicted"/>
<feature type="region of interest" description="Disordered" evidence="1">
    <location>
        <begin position="1"/>
        <end position="22"/>
    </location>
</feature>
<name>A0A921QQA4_SORBI</name>
<reference evidence="3" key="2">
    <citation type="submission" date="2020-10" db="EMBL/GenBank/DDBJ databases">
        <authorList>
            <person name="Cooper E.A."/>
            <person name="Brenton Z.W."/>
            <person name="Flinn B.S."/>
            <person name="Jenkins J."/>
            <person name="Shu S."/>
            <person name="Flowers D."/>
            <person name="Luo F."/>
            <person name="Wang Y."/>
            <person name="Xia P."/>
            <person name="Barry K."/>
            <person name="Daum C."/>
            <person name="Lipzen A."/>
            <person name="Yoshinaga Y."/>
            <person name="Schmutz J."/>
            <person name="Saski C."/>
            <person name="Vermerris W."/>
            <person name="Kresovich S."/>
        </authorList>
    </citation>
    <scope>NUCLEOTIDE SEQUENCE</scope>
</reference>
<gene>
    <name evidence="3" type="ORF">BDA96_06G009900</name>
</gene>
<comment type="caution">
    <text evidence="3">The sequence shown here is derived from an EMBL/GenBank/DDBJ whole genome shotgun (WGS) entry which is preliminary data.</text>
</comment>
<dbReference type="OrthoDB" id="687730at2759"/>
<reference evidence="3" key="1">
    <citation type="journal article" date="2019" name="BMC Genomics">
        <title>A new reference genome for Sorghum bicolor reveals high levels of sequence similarity between sweet and grain genotypes: implications for the genetics of sugar metabolism.</title>
        <authorList>
            <person name="Cooper E.A."/>
            <person name="Brenton Z.W."/>
            <person name="Flinn B.S."/>
            <person name="Jenkins J."/>
            <person name="Shu S."/>
            <person name="Flowers D."/>
            <person name="Luo F."/>
            <person name="Wang Y."/>
            <person name="Xia P."/>
            <person name="Barry K."/>
            <person name="Daum C."/>
            <person name="Lipzen A."/>
            <person name="Yoshinaga Y."/>
            <person name="Schmutz J."/>
            <person name="Saski C."/>
            <person name="Vermerris W."/>
            <person name="Kresovich S."/>
        </authorList>
    </citation>
    <scope>NUCLEOTIDE SEQUENCE</scope>
</reference>
<dbReference type="InterPro" id="IPR002035">
    <property type="entry name" value="VWF_A"/>
</dbReference>
<dbReference type="AlphaFoldDB" id="A0A921QQA4"/>